<dbReference type="OrthoDB" id="1433426at2"/>
<organism evidence="1 2">
    <name type="scientific">Flagellimonas alvinocaridis</name>
    <dbReference type="NCBI Taxonomy" id="2530200"/>
    <lineage>
        <taxon>Bacteria</taxon>
        <taxon>Pseudomonadati</taxon>
        <taxon>Bacteroidota</taxon>
        <taxon>Flavobacteriia</taxon>
        <taxon>Flavobacteriales</taxon>
        <taxon>Flavobacteriaceae</taxon>
        <taxon>Flagellimonas</taxon>
    </lineage>
</organism>
<protein>
    <submittedName>
        <fullName evidence="1">Uncharacterized protein</fullName>
    </submittedName>
</protein>
<evidence type="ECO:0000313" key="2">
    <source>
        <dbReference type="Proteomes" id="UP000310406"/>
    </source>
</evidence>
<gene>
    <name evidence="1" type="ORF">EZV76_05475</name>
</gene>
<comment type="caution">
    <text evidence="1">The sequence shown here is derived from an EMBL/GenBank/DDBJ whole genome shotgun (WGS) entry which is preliminary data.</text>
</comment>
<evidence type="ECO:0000313" key="1">
    <source>
        <dbReference type="EMBL" id="THV60012.1"/>
    </source>
</evidence>
<name>A0A4S8RQ40_9FLAO</name>
<dbReference type="RefSeq" id="WP_136565609.1">
    <property type="nucleotide sequence ID" value="NZ_JBNZAV010000002.1"/>
</dbReference>
<reference evidence="1 2" key="1">
    <citation type="submission" date="2019-03" db="EMBL/GenBank/DDBJ databases">
        <title>Muricauda SCR12 sp.nov, a marine bacterium isolated from Pacific Ocean:the Okinawa trough.</title>
        <authorList>
            <person name="Liu L."/>
        </authorList>
    </citation>
    <scope>NUCLEOTIDE SEQUENCE [LARGE SCALE GENOMIC DNA]</scope>
    <source>
        <strain evidence="1 2">SCR12</strain>
    </source>
</reference>
<keyword evidence="2" id="KW-1185">Reference proteome</keyword>
<dbReference type="Proteomes" id="UP000310406">
    <property type="component" value="Unassembled WGS sequence"/>
</dbReference>
<dbReference type="AlphaFoldDB" id="A0A4S8RQ40"/>
<proteinExistence type="predicted"/>
<accession>A0A4S8RQ40</accession>
<sequence length="265" mass="27436">MSCEDDAKDPWTIHEESANLATFVTIAKETIVIDFTDSGSSFSFSIDAPSSNIASYELAVSRVSGGAASDTLPLTSATSFPADFDITASDLASALGLDVADLSAGDRFNFVGTATSTSGDVADITNLNGDAVGPGQFNAFRFNTFLSCPFNQADAIGTYETTVDAFGLAAATFEVTAGPDENSVVINDLIQPGLSMIMEVNPNTGIGAIGRTPMADDFFGYSGGNINTTATPSFFFSCSGTISAVFQYTVDLGSFGSFGFAAQKL</sequence>
<dbReference type="EMBL" id="SNTZ01000002">
    <property type="protein sequence ID" value="THV60012.1"/>
    <property type="molecule type" value="Genomic_DNA"/>
</dbReference>